<protein>
    <recommendedName>
        <fullName evidence="5">Alpha-1,3-mannosyltransferase</fullName>
    </recommendedName>
</protein>
<feature type="transmembrane region" description="Helical" evidence="2">
    <location>
        <begin position="12"/>
        <end position="32"/>
    </location>
</feature>
<evidence type="ECO:0000313" key="4">
    <source>
        <dbReference type="Proteomes" id="UP000799436"/>
    </source>
</evidence>
<dbReference type="GO" id="GO:0005759">
    <property type="term" value="C:mitochondrial matrix"/>
    <property type="evidence" value="ECO:0007669"/>
    <property type="project" value="TreeGrafter"/>
</dbReference>
<keyword evidence="2" id="KW-0812">Transmembrane</keyword>
<dbReference type="GO" id="GO:0033617">
    <property type="term" value="P:mitochondrial respiratory chain complex IV assembly"/>
    <property type="evidence" value="ECO:0007669"/>
    <property type="project" value="TreeGrafter"/>
</dbReference>
<dbReference type="OrthoDB" id="5410040at2759"/>
<organism evidence="3 4">
    <name type="scientific">Teratosphaeria nubilosa</name>
    <dbReference type="NCBI Taxonomy" id="161662"/>
    <lineage>
        <taxon>Eukaryota</taxon>
        <taxon>Fungi</taxon>
        <taxon>Dikarya</taxon>
        <taxon>Ascomycota</taxon>
        <taxon>Pezizomycotina</taxon>
        <taxon>Dothideomycetes</taxon>
        <taxon>Dothideomycetidae</taxon>
        <taxon>Mycosphaerellales</taxon>
        <taxon>Teratosphaeriaceae</taxon>
        <taxon>Teratosphaeria</taxon>
    </lineage>
</organism>
<feature type="region of interest" description="Disordered" evidence="1">
    <location>
        <begin position="52"/>
        <end position="87"/>
    </location>
</feature>
<accession>A0A6G1KXR7</accession>
<dbReference type="PANTHER" id="PTHR40020">
    <property type="entry name" value="CYTOCHROME C OXIDASE ASSEMBLY FACTOR 2"/>
    <property type="match status" value="1"/>
</dbReference>
<dbReference type="EMBL" id="ML995902">
    <property type="protein sequence ID" value="KAF2765059.1"/>
    <property type="molecule type" value="Genomic_DNA"/>
</dbReference>
<name>A0A6G1KXR7_9PEZI</name>
<evidence type="ECO:0000313" key="3">
    <source>
        <dbReference type="EMBL" id="KAF2765059.1"/>
    </source>
</evidence>
<sequence>MHYLHPRSRQTGTLFTATLAVSFAVVALPHVLPCPVDRRQFADTIEMSDGTIRRRRRRQRGEEVRDADCSTSEVDGEGGVAQRPKRECPVPKPCGIVGSIIGFKRMERGREAEVVVKELEREKGGKARREVEEETP</sequence>
<reference evidence="3" key="1">
    <citation type="journal article" date="2020" name="Stud. Mycol.">
        <title>101 Dothideomycetes genomes: a test case for predicting lifestyles and emergence of pathogens.</title>
        <authorList>
            <person name="Haridas S."/>
            <person name="Albert R."/>
            <person name="Binder M."/>
            <person name="Bloem J."/>
            <person name="Labutti K."/>
            <person name="Salamov A."/>
            <person name="Andreopoulos B."/>
            <person name="Baker S."/>
            <person name="Barry K."/>
            <person name="Bills G."/>
            <person name="Bluhm B."/>
            <person name="Cannon C."/>
            <person name="Castanera R."/>
            <person name="Culley D."/>
            <person name="Daum C."/>
            <person name="Ezra D."/>
            <person name="Gonzalez J."/>
            <person name="Henrissat B."/>
            <person name="Kuo A."/>
            <person name="Liang C."/>
            <person name="Lipzen A."/>
            <person name="Lutzoni F."/>
            <person name="Magnuson J."/>
            <person name="Mondo S."/>
            <person name="Nolan M."/>
            <person name="Ohm R."/>
            <person name="Pangilinan J."/>
            <person name="Park H.-J."/>
            <person name="Ramirez L."/>
            <person name="Alfaro M."/>
            <person name="Sun H."/>
            <person name="Tritt A."/>
            <person name="Yoshinaga Y."/>
            <person name="Zwiers L.-H."/>
            <person name="Turgeon B."/>
            <person name="Goodwin S."/>
            <person name="Spatafora J."/>
            <person name="Crous P."/>
            <person name="Grigoriev I."/>
        </authorList>
    </citation>
    <scope>NUCLEOTIDE SEQUENCE</scope>
    <source>
        <strain evidence="3">CBS 116005</strain>
    </source>
</reference>
<keyword evidence="2" id="KW-1133">Transmembrane helix</keyword>
<dbReference type="AlphaFoldDB" id="A0A6G1KXR7"/>
<evidence type="ECO:0008006" key="5">
    <source>
        <dbReference type="Google" id="ProtNLM"/>
    </source>
</evidence>
<evidence type="ECO:0000256" key="1">
    <source>
        <dbReference type="SAM" id="MobiDB-lite"/>
    </source>
</evidence>
<keyword evidence="4" id="KW-1185">Reference proteome</keyword>
<proteinExistence type="predicted"/>
<dbReference type="Proteomes" id="UP000799436">
    <property type="component" value="Unassembled WGS sequence"/>
</dbReference>
<evidence type="ECO:0000256" key="2">
    <source>
        <dbReference type="SAM" id="Phobius"/>
    </source>
</evidence>
<keyword evidence="2" id="KW-0472">Membrane</keyword>
<gene>
    <name evidence="3" type="ORF">EJ03DRAFT_220849</name>
</gene>
<dbReference type="PANTHER" id="PTHR40020:SF1">
    <property type="entry name" value="CYTOCHROME C OXIDASE ASSEMBLY FACTOR 2"/>
    <property type="match status" value="1"/>
</dbReference>